<name>A0A6L6PUR5_9BURK</name>
<dbReference type="Proteomes" id="UP000484015">
    <property type="component" value="Unassembled WGS sequence"/>
</dbReference>
<evidence type="ECO:0000313" key="2">
    <source>
        <dbReference type="Proteomes" id="UP000484015"/>
    </source>
</evidence>
<organism evidence="1 2">
    <name type="scientific">Pseudoduganella ginsengisoli</name>
    <dbReference type="NCBI Taxonomy" id="1462440"/>
    <lineage>
        <taxon>Bacteria</taxon>
        <taxon>Pseudomonadati</taxon>
        <taxon>Pseudomonadota</taxon>
        <taxon>Betaproteobacteria</taxon>
        <taxon>Burkholderiales</taxon>
        <taxon>Oxalobacteraceae</taxon>
        <taxon>Telluria group</taxon>
        <taxon>Pseudoduganella</taxon>
    </lineage>
</organism>
<dbReference type="EMBL" id="WNLA01000001">
    <property type="protein sequence ID" value="MTW00738.1"/>
    <property type="molecule type" value="Genomic_DNA"/>
</dbReference>
<dbReference type="OrthoDB" id="8759590at2"/>
<dbReference type="AlphaFoldDB" id="A0A6L6PUR5"/>
<keyword evidence="2" id="KW-1185">Reference proteome</keyword>
<sequence>MTRRLDDFTAEKVAVALLTRAAFGEGTAYTYAELAGIPSRLIDDVLGRPVGRLREYSSMLQPPPDRRNSSRI</sequence>
<accession>A0A6L6PUR5</accession>
<evidence type="ECO:0000313" key="1">
    <source>
        <dbReference type="EMBL" id="MTW00738.1"/>
    </source>
</evidence>
<proteinExistence type="predicted"/>
<reference evidence="1 2" key="1">
    <citation type="submission" date="2019-11" db="EMBL/GenBank/DDBJ databases">
        <title>Type strains purchased from KCTC, JCM and DSMZ.</title>
        <authorList>
            <person name="Lu H."/>
        </authorList>
    </citation>
    <scope>NUCLEOTIDE SEQUENCE [LARGE SCALE GENOMIC DNA]</scope>
    <source>
        <strain evidence="1 2">KCTC 42409</strain>
    </source>
</reference>
<comment type="caution">
    <text evidence="1">The sequence shown here is derived from an EMBL/GenBank/DDBJ whole genome shotgun (WGS) entry which is preliminary data.</text>
</comment>
<dbReference type="RefSeq" id="WP_155437141.1">
    <property type="nucleotide sequence ID" value="NZ_WNLA01000001.1"/>
</dbReference>
<protein>
    <submittedName>
        <fullName evidence="1">Uncharacterized protein</fullName>
    </submittedName>
</protein>
<gene>
    <name evidence="1" type="ORF">GM668_01420</name>
</gene>